<dbReference type="AlphaFoldDB" id="A0AAD3CKI1"/>
<dbReference type="PANTHER" id="PTHR43686">
    <property type="entry name" value="SULFURTRANSFERASE-RELATED"/>
    <property type="match status" value="1"/>
</dbReference>
<feature type="region of interest" description="Disordered" evidence="1">
    <location>
        <begin position="1"/>
        <end position="29"/>
    </location>
</feature>
<evidence type="ECO:0000256" key="1">
    <source>
        <dbReference type="SAM" id="MobiDB-lite"/>
    </source>
</evidence>
<dbReference type="Gene3D" id="3.40.640.10">
    <property type="entry name" value="Type I PLP-dependent aspartate aminotransferase-like (Major domain)"/>
    <property type="match status" value="1"/>
</dbReference>
<organism evidence="3 4">
    <name type="scientific">Chaetoceros tenuissimus</name>
    <dbReference type="NCBI Taxonomy" id="426638"/>
    <lineage>
        <taxon>Eukaryota</taxon>
        <taxon>Sar</taxon>
        <taxon>Stramenopiles</taxon>
        <taxon>Ochrophyta</taxon>
        <taxon>Bacillariophyta</taxon>
        <taxon>Coscinodiscophyceae</taxon>
        <taxon>Chaetocerotophycidae</taxon>
        <taxon>Chaetocerotales</taxon>
        <taxon>Chaetocerotaceae</taxon>
        <taxon>Chaetoceros</taxon>
    </lineage>
</organism>
<proteinExistence type="predicted"/>
<accession>A0AAD3CKI1</accession>
<dbReference type="GO" id="GO:0008483">
    <property type="term" value="F:transaminase activity"/>
    <property type="evidence" value="ECO:0007669"/>
    <property type="project" value="UniProtKB-KW"/>
</dbReference>
<keyword evidence="3" id="KW-0032">Aminotransferase</keyword>
<dbReference type="SUPFAM" id="SSF53383">
    <property type="entry name" value="PLP-dependent transferases"/>
    <property type="match status" value="1"/>
</dbReference>
<evidence type="ECO:0000313" key="3">
    <source>
        <dbReference type="EMBL" id="GFH46335.1"/>
    </source>
</evidence>
<dbReference type="Gene3D" id="3.90.1150.10">
    <property type="entry name" value="Aspartate Aminotransferase, domain 1"/>
    <property type="match status" value="1"/>
</dbReference>
<dbReference type="Pfam" id="PF00266">
    <property type="entry name" value="Aminotran_5"/>
    <property type="match status" value="1"/>
</dbReference>
<dbReference type="InterPro" id="IPR015422">
    <property type="entry name" value="PyrdxlP-dep_Trfase_small"/>
</dbReference>
<reference evidence="3 4" key="1">
    <citation type="journal article" date="2021" name="Sci. Rep.">
        <title>The genome of the diatom Chaetoceros tenuissimus carries an ancient integrated fragment of an extant virus.</title>
        <authorList>
            <person name="Hongo Y."/>
            <person name="Kimura K."/>
            <person name="Takaki Y."/>
            <person name="Yoshida Y."/>
            <person name="Baba S."/>
            <person name="Kobayashi G."/>
            <person name="Nagasaki K."/>
            <person name="Hano T."/>
            <person name="Tomaru Y."/>
        </authorList>
    </citation>
    <scope>NUCLEOTIDE SEQUENCE [LARGE SCALE GENOMIC DNA]</scope>
    <source>
        <strain evidence="3 4">NIES-3715</strain>
    </source>
</reference>
<dbReference type="InterPro" id="IPR015424">
    <property type="entry name" value="PyrdxlP-dep_Trfase"/>
</dbReference>
<dbReference type="Proteomes" id="UP001054902">
    <property type="component" value="Unassembled WGS sequence"/>
</dbReference>
<dbReference type="InterPro" id="IPR000192">
    <property type="entry name" value="Aminotrans_V_dom"/>
</dbReference>
<evidence type="ECO:0000313" key="4">
    <source>
        <dbReference type="Proteomes" id="UP001054902"/>
    </source>
</evidence>
<dbReference type="InterPro" id="IPR015421">
    <property type="entry name" value="PyrdxlP-dep_Trfase_major"/>
</dbReference>
<dbReference type="EMBL" id="BLLK01000022">
    <property type="protein sequence ID" value="GFH46335.1"/>
    <property type="molecule type" value="Genomic_DNA"/>
</dbReference>
<dbReference type="PANTHER" id="PTHR43686:SF1">
    <property type="entry name" value="AMINOTRAN_5 DOMAIN-CONTAINING PROTEIN"/>
    <property type="match status" value="1"/>
</dbReference>
<keyword evidence="3" id="KW-0808">Transferase</keyword>
<evidence type="ECO:0000259" key="2">
    <source>
        <dbReference type="Pfam" id="PF00266"/>
    </source>
</evidence>
<sequence>MTAQFLVKKQAPRQKAKDQFPKAIPSSKGDVRAKLLARSASSDVSTASSSTSKDSVELIRSNVIGQRCRISSPFHREHEIVYADYTASGRCLQFVEDYMTKVVAPTYANTHTEASATGAQTTHLREEARNIIHEALNAPKEEYAVLFNGSGSTAAIEKIFAVLGFSIPEYAEKKWDLSENIPEQEKPVVFISSYEHHSNELMWRESPAVRCVVIQEGVDGTPDLNHLRNKLKKYASQNSPMIGSFSAGSNVTGIRTPVKSVAKLLHEYGAYAFFDYAGVGAYVSIDMAGKMGTSEDDSIDAAFLSPHKFIGGPGASGVLVARRNLFKKAFDVETQLASSPAGGTVDLVNKEHAQYSREIEHREDAGTPNILGDIRAGLAFRVKEMVGCDTIEKLENIHCSLALNAWRSNKAIALMGANHVSYHFATRRVSIFSFNILSPIELDIRPKSPSNASTEVYNDTNLGRLFAEPLNKIANMGTVDSDNLYVPLHYNFVIALLNDVYGIQARGGCSCAGPLAWDLFDFEGKLDDSLMSCFNVSSFKPGWARVNLNYFISHHEATFICEAINQISHYGWLLLPLYVHDLESGTFVHHSLINDEGQVVKSKKVESSSLYDLTFESFMQGSKSKSKASFPKPKEVSDERPRSSYKKLLRDAKKIYKEEALRRTSRKVRNFTKESLTYIEDKKMSDNIWWLLPTAVEEYLMKRKKN</sequence>
<feature type="domain" description="Aminotransferase class V" evidence="2">
    <location>
        <begin position="81"/>
        <end position="418"/>
    </location>
</feature>
<keyword evidence="4" id="KW-1185">Reference proteome</keyword>
<comment type="caution">
    <text evidence="3">The sequence shown here is derived from an EMBL/GenBank/DDBJ whole genome shotgun (WGS) entry which is preliminary data.</text>
</comment>
<name>A0AAD3CKI1_9STRA</name>
<protein>
    <submittedName>
        <fullName evidence="3">Aminotransferase</fullName>
    </submittedName>
</protein>
<gene>
    <name evidence="3" type="ORF">CTEN210_02809</name>
</gene>